<dbReference type="EMBL" id="DTDP01000022">
    <property type="protein sequence ID" value="HGK53506.1"/>
    <property type="molecule type" value="Genomic_DNA"/>
</dbReference>
<sequence length="332" mass="37864">MKPLFIFGLGEIGKIVLRNLSEKEGVKLIGVIDIDPQKVGKSVYEITGIEKFKDVYVEKDAERVLKKRKDGVVIHLTSSYVKDVIDQYFLILDMGHNIITTTEEMTDPYLKHPRLAKKIDEKAKKKKRAIVPTGVNPGFAMDLLPIVFSSVFEEIKEIRVERINNASKRRFPLQRKIGSGLTPSEFKEKWEKREIGHVGLAESGSIIARTLKLKIKNFEETCDPKIAKSYIKTDFFEVNPGYVCGILHKVKIETEEDININLFLEMSLDAENPRDTIYIEGKPSLKLEIPGGLPGDESTASIAVNWIDKIFEMPPGLWTIDRLYLNHYFKKI</sequence>
<keyword evidence="1" id="KW-0521">NADP</keyword>
<name>A0A7V4E1U2_UNCW3</name>
<evidence type="ECO:0000256" key="2">
    <source>
        <dbReference type="ARBA" id="ARBA00023002"/>
    </source>
</evidence>
<reference evidence="5" key="1">
    <citation type="journal article" date="2020" name="mSystems">
        <title>Genome- and Community-Level Interaction Insights into Carbon Utilization and Element Cycling Functions of Hydrothermarchaeota in Hydrothermal Sediment.</title>
        <authorList>
            <person name="Zhou Z."/>
            <person name="Liu Y."/>
            <person name="Xu W."/>
            <person name="Pan J."/>
            <person name="Luo Z.H."/>
            <person name="Li M."/>
        </authorList>
    </citation>
    <scope>NUCLEOTIDE SEQUENCE [LARGE SCALE GENOMIC DNA]</scope>
    <source>
        <strain evidence="5">SpSt-695</strain>
    </source>
</reference>
<proteinExistence type="predicted"/>
<evidence type="ECO:0000259" key="3">
    <source>
        <dbReference type="Pfam" id="PF01113"/>
    </source>
</evidence>
<feature type="domain" description="2,4-diaminopentanoate dehydrogenase C-terminal" evidence="4">
    <location>
        <begin position="139"/>
        <end position="325"/>
    </location>
</feature>
<dbReference type="Pfam" id="PF19328">
    <property type="entry name" value="DAP_DH_C"/>
    <property type="match status" value="1"/>
</dbReference>
<dbReference type="CDD" id="cd24146">
    <property type="entry name" value="nat-AmDH_N_like"/>
    <property type="match status" value="1"/>
</dbReference>
<dbReference type="InterPro" id="IPR000846">
    <property type="entry name" value="DapB_N"/>
</dbReference>
<dbReference type="AlphaFoldDB" id="A0A7V4E1U2"/>
<keyword evidence="2" id="KW-0560">Oxidoreductase</keyword>
<organism evidence="5">
    <name type="scientific">candidate division WOR-3 bacterium</name>
    <dbReference type="NCBI Taxonomy" id="2052148"/>
    <lineage>
        <taxon>Bacteria</taxon>
        <taxon>Bacteria division WOR-3</taxon>
    </lineage>
</organism>
<dbReference type="GO" id="GO:0008839">
    <property type="term" value="F:4-hydroxy-tetrahydrodipicolinate reductase"/>
    <property type="evidence" value="ECO:0007669"/>
    <property type="project" value="InterPro"/>
</dbReference>
<protein>
    <recommendedName>
        <fullName evidence="6">Dihydrodipicolinate reductase</fullName>
    </recommendedName>
</protein>
<evidence type="ECO:0000256" key="1">
    <source>
        <dbReference type="ARBA" id="ARBA00022857"/>
    </source>
</evidence>
<comment type="caution">
    <text evidence="5">The sequence shown here is derived from an EMBL/GenBank/DDBJ whole genome shotgun (WGS) entry which is preliminary data.</text>
</comment>
<dbReference type="Pfam" id="PF01113">
    <property type="entry name" value="DapB_N"/>
    <property type="match status" value="1"/>
</dbReference>
<dbReference type="SUPFAM" id="SSF51735">
    <property type="entry name" value="NAD(P)-binding Rossmann-fold domains"/>
    <property type="match status" value="1"/>
</dbReference>
<evidence type="ECO:0008006" key="6">
    <source>
        <dbReference type="Google" id="ProtNLM"/>
    </source>
</evidence>
<dbReference type="Gene3D" id="3.40.50.720">
    <property type="entry name" value="NAD(P)-binding Rossmann-like Domain"/>
    <property type="match status" value="1"/>
</dbReference>
<dbReference type="InterPro" id="IPR045760">
    <property type="entry name" value="DAP_DH_C"/>
</dbReference>
<feature type="domain" description="Dihydrodipicolinate reductase N-terminal" evidence="3">
    <location>
        <begin position="5"/>
        <end position="81"/>
    </location>
</feature>
<dbReference type="GO" id="GO:0009089">
    <property type="term" value="P:lysine biosynthetic process via diaminopimelate"/>
    <property type="evidence" value="ECO:0007669"/>
    <property type="project" value="InterPro"/>
</dbReference>
<accession>A0A7V4E1U2</accession>
<gene>
    <name evidence="5" type="ORF">ENU72_00575</name>
</gene>
<dbReference type="InterPro" id="IPR036291">
    <property type="entry name" value="NAD(P)-bd_dom_sf"/>
</dbReference>
<evidence type="ECO:0000259" key="4">
    <source>
        <dbReference type="Pfam" id="PF19328"/>
    </source>
</evidence>
<evidence type="ECO:0000313" key="5">
    <source>
        <dbReference type="EMBL" id="HGK53506.1"/>
    </source>
</evidence>